<sequence length="221" mass="25328">MNKIKKIIDNIYKIPGVSTLKDIYQEVGDKRLYVEPLSMNQSIEDFILEGGTGYNSLLSGRLGKTICEIKASYDGRFFTYGLPFSTLYATGYPLHRIVEGSRRNTLIKKFDKIDYVTISLRDKEEIKLLWKKSEYKTVTLLPSALNGFYLNSFGAKLLGLKDKGFCIVVPKGYEETTEGWELLDGTIWDNRFFIDKIDSDKKIIKIFTQQSNVNEILEKSS</sequence>
<gene>
    <name evidence="1" type="ORF">S12H4_37458</name>
</gene>
<evidence type="ECO:0000313" key="1">
    <source>
        <dbReference type="EMBL" id="GAI99502.1"/>
    </source>
</evidence>
<protein>
    <submittedName>
        <fullName evidence="1">Uncharacterized protein</fullName>
    </submittedName>
</protein>
<organism evidence="1">
    <name type="scientific">marine sediment metagenome</name>
    <dbReference type="NCBI Taxonomy" id="412755"/>
    <lineage>
        <taxon>unclassified sequences</taxon>
        <taxon>metagenomes</taxon>
        <taxon>ecological metagenomes</taxon>
    </lineage>
</organism>
<proteinExistence type="predicted"/>
<comment type="caution">
    <text evidence="1">The sequence shown here is derived from an EMBL/GenBank/DDBJ whole genome shotgun (WGS) entry which is preliminary data.</text>
</comment>
<reference evidence="1" key="1">
    <citation type="journal article" date="2014" name="Front. Microbiol.">
        <title>High frequency of phylogenetically diverse reductive dehalogenase-homologous genes in deep subseafloor sedimentary metagenomes.</title>
        <authorList>
            <person name="Kawai M."/>
            <person name="Futagami T."/>
            <person name="Toyoda A."/>
            <person name="Takaki Y."/>
            <person name="Nishi S."/>
            <person name="Hori S."/>
            <person name="Arai W."/>
            <person name="Tsubouchi T."/>
            <person name="Morono Y."/>
            <person name="Uchiyama I."/>
            <person name="Ito T."/>
            <person name="Fujiyama A."/>
            <person name="Inagaki F."/>
            <person name="Takami H."/>
        </authorList>
    </citation>
    <scope>NUCLEOTIDE SEQUENCE</scope>
    <source>
        <strain evidence="1">Expedition CK06-06</strain>
    </source>
</reference>
<feature type="non-terminal residue" evidence="1">
    <location>
        <position position="221"/>
    </location>
</feature>
<dbReference type="EMBL" id="BARW01022444">
    <property type="protein sequence ID" value="GAI99502.1"/>
    <property type="molecule type" value="Genomic_DNA"/>
</dbReference>
<accession>X1T2I0</accession>
<dbReference type="AlphaFoldDB" id="X1T2I0"/>
<name>X1T2I0_9ZZZZ</name>